<dbReference type="SUPFAM" id="SSF52266">
    <property type="entry name" value="SGNH hydrolase"/>
    <property type="match status" value="1"/>
</dbReference>
<dbReference type="Gene3D" id="3.40.50.1110">
    <property type="entry name" value="SGNH hydrolase"/>
    <property type="match status" value="1"/>
</dbReference>
<dbReference type="RefSeq" id="WP_131413934.1">
    <property type="nucleotide sequence ID" value="NZ_SJXE01000001.1"/>
</dbReference>
<evidence type="ECO:0000313" key="3">
    <source>
        <dbReference type="Proteomes" id="UP000292554"/>
    </source>
</evidence>
<sequence length="393" mass="45404">MVNLITKMKLDAPLLSRVLLVWLVVEFCVAFILPILLPTRWYFELYLSEEAVVNTEKFLQGEGFLKPDAVVGWINQQQLSQKNWRTDQFGARTTADYSVERNGLPRVLLAGSSMINGGHLASNQETISGYLTTSTLEVFNFGTMLHEMDQVLLYYRDQLQKFQPDLLIVGINPDPVSGLKNLYIPLRRPKEVYMPYLKPRFETTAAGLQLLSVDPQLLSPLPNESLLTLLRQHDGYYSRFQGFQRHNFTPLSRSVDYLQRQLLRVSKLWSRGASKEEALLQQLMTLLVEEAAKQGTRVIFLAMPDASQYRQGWKQRLYDDFGERVKRLQSQFSIIDIRQLFRDSGWRQKELFQPDKVHYQAAANQLIADALRQSEMVCQILHSCHENAERISE</sequence>
<reference evidence="2 3" key="1">
    <citation type="submission" date="2019-02" db="EMBL/GenBank/DDBJ databases">
        <title>Corallincola luteus sp. nov., a marine bacterium isolated from surface sediment of Bohai Sea in China.</title>
        <authorList>
            <person name="Ren Q."/>
        </authorList>
    </citation>
    <scope>NUCLEOTIDE SEQUENCE [LARGE SCALE GENOMIC DNA]</scope>
    <source>
        <strain evidence="2 3">DASS28</strain>
    </source>
</reference>
<accession>A0ABY2ANG1</accession>
<evidence type="ECO:0000256" key="1">
    <source>
        <dbReference type="SAM" id="Phobius"/>
    </source>
</evidence>
<dbReference type="InterPro" id="IPR036514">
    <property type="entry name" value="SGNH_hydro_sf"/>
</dbReference>
<keyword evidence="3" id="KW-1185">Reference proteome</keyword>
<keyword evidence="1" id="KW-0812">Transmembrane</keyword>
<name>A0ABY2ANG1_9GAMM</name>
<protein>
    <submittedName>
        <fullName evidence="2">SGNH/GDSL hydrolase family protein</fullName>
    </submittedName>
</protein>
<gene>
    <name evidence="2" type="ORF">EZV61_00205</name>
</gene>
<organism evidence="2 3">
    <name type="scientific">Corallincola luteus</name>
    <dbReference type="NCBI Taxonomy" id="1775177"/>
    <lineage>
        <taxon>Bacteria</taxon>
        <taxon>Pseudomonadati</taxon>
        <taxon>Pseudomonadota</taxon>
        <taxon>Gammaproteobacteria</taxon>
        <taxon>Alteromonadales</taxon>
        <taxon>Psychromonadaceae</taxon>
        <taxon>Corallincola</taxon>
    </lineage>
</organism>
<feature type="transmembrane region" description="Helical" evidence="1">
    <location>
        <begin position="20"/>
        <end position="37"/>
    </location>
</feature>
<proteinExistence type="predicted"/>
<keyword evidence="2" id="KW-0378">Hydrolase</keyword>
<evidence type="ECO:0000313" key="2">
    <source>
        <dbReference type="EMBL" id="TCI04434.1"/>
    </source>
</evidence>
<dbReference type="CDD" id="cd00229">
    <property type="entry name" value="SGNH_hydrolase"/>
    <property type="match status" value="1"/>
</dbReference>
<dbReference type="EMBL" id="SJXE01000001">
    <property type="protein sequence ID" value="TCI04434.1"/>
    <property type="molecule type" value="Genomic_DNA"/>
</dbReference>
<keyword evidence="1" id="KW-1133">Transmembrane helix</keyword>
<keyword evidence="1" id="KW-0472">Membrane</keyword>
<dbReference type="GO" id="GO:0016787">
    <property type="term" value="F:hydrolase activity"/>
    <property type="evidence" value="ECO:0007669"/>
    <property type="project" value="UniProtKB-KW"/>
</dbReference>
<dbReference type="Proteomes" id="UP000292554">
    <property type="component" value="Unassembled WGS sequence"/>
</dbReference>
<comment type="caution">
    <text evidence="2">The sequence shown here is derived from an EMBL/GenBank/DDBJ whole genome shotgun (WGS) entry which is preliminary data.</text>
</comment>